<dbReference type="EMBL" id="QEWP01000015">
    <property type="protein sequence ID" value="PWD98416.1"/>
    <property type="molecule type" value="Genomic_DNA"/>
</dbReference>
<proteinExistence type="inferred from homology"/>
<dbReference type="SUPFAM" id="SSF52733">
    <property type="entry name" value="Nicotinate mononucleotide:5,6-dimethylbenzimidazole phosphoribosyltransferase (CobT)"/>
    <property type="match status" value="1"/>
</dbReference>
<dbReference type="UniPathway" id="UPA00061">
    <property type="reaction ID" value="UER00516"/>
</dbReference>
<comment type="function">
    <text evidence="10">Catalyzes the synthesis of alpha-ribazole-5'-phosphate from nicotinate mononucleotide (NAMN) and 5,6-dimethylbenzimidazole (DMB).</text>
</comment>
<keyword evidence="5 10" id="KW-0169">Cobalamin biosynthesis</keyword>
<organism evidence="11 12">
    <name type="scientific">Marinilabilia rubra</name>
    <dbReference type="NCBI Taxonomy" id="2162893"/>
    <lineage>
        <taxon>Bacteria</taxon>
        <taxon>Pseudomonadati</taxon>
        <taxon>Bacteroidota</taxon>
        <taxon>Bacteroidia</taxon>
        <taxon>Marinilabiliales</taxon>
        <taxon>Marinilabiliaceae</taxon>
        <taxon>Marinilabilia</taxon>
    </lineage>
</organism>
<evidence type="ECO:0000313" key="11">
    <source>
        <dbReference type="EMBL" id="PWD98416.1"/>
    </source>
</evidence>
<reference evidence="11 12" key="1">
    <citation type="submission" date="2018-05" db="EMBL/GenBank/DDBJ databases">
        <title>Marinilabilia rubrum sp. nov., isolated from saltern sediment.</title>
        <authorList>
            <person name="Zhang R."/>
        </authorList>
    </citation>
    <scope>NUCLEOTIDE SEQUENCE [LARGE SCALE GENOMIC DNA]</scope>
    <source>
        <strain evidence="11 12">WTE16</strain>
    </source>
</reference>
<accession>A0A2U2B5T6</accession>
<evidence type="ECO:0000256" key="6">
    <source>
        <dbReference type="ARBA" id="ARBA00022676"/>
    </source>
</evidence>
<dbReference type="PANTHER" id="PTHR43463:SF1">
    <property type="entry name" value="NICOTINATE-NUCLEOTIDE--DIMETHYLBENZIMIDAZOLE PHOSPHORIBOSYLTRANSFERASE"/>
    <property type="match status" value="1"/>
</dbReference>
<dbReference type="AlphaFoldDB" id="A0A2U2B5T6"/>
<feature type="active site" description="Proton acceptor" evidence="10">
    <location>
        <position position="316"/>
    </location>
</feature>
<comment type="catalytic activity">
    <reaction evidence="9 10">
        <text>5,6-dimethylbenzimidazole + nicotinate beta-D-ribonucleotide = alpha-ribazole 5'-phosphate + nicotinate + H(+)</text>
        <dbReference type="Rhea" id="RHEA:11196"/>
        <dbReference type="ChEBI" id="CHEBI:15378"/>
        <dbReference type="ChEBI" id="CHEBI:15890"/>
        <dbReference type="ChEBI" id="CHEBI:32544"/>
        <dbReference type="ChEBI" id="CHEBI:57502"/>
        <dbReference type="ChEBI" id="CHEBI:57918"/>
        <dbReference type="EC" id="2.4.2.21"/>
    </reaction>
</comment>
<dbReference type="GO" id="GO:0008939">
    <property type="term" value="F:nicotinate-nucleotide-dimethylbenzimidazole phosphoribosyltransferase activity"/>
    <property type="evidence" value="ECO:0007669"/>
    <property type="project" value="UniProtKB-UniRule"/>
</dbReference>
<name>A0A2U2B5T6_9BACT</name>
<dbReference type="Proteomes" id="UP000244956">
    <property type="component" value="Unassembled WGS sequence"/>
</dbReference>
<dbReference type="NCBIfam" id="NF000996">
    <property type="entry name" value="PRK00105.1"/>
    <property type="match status" value="1"/>
</dbReference>
<comment type="caution">
    <text evidence="11">The sequence shown here is derived from an EMBL/GenBank/DDBJ whole genome shotgun (WGS) entry which is preliminary data.</text>
</comment>
<comment type="similarity">
    <text evidence="2 10">Belongs to the CobT family.</text>
</comment>
<dbReference type="Gene3D" id="1.10.1610.10">
    <property type="match status" value="1"/>
</dbReference>
<dbReference type="Pfam" id="PF02277">
    <property type="entry name" value="DBI_PRT"/>
    <property type="match status" value="1"/>
</dbReference>
<evidence type="ECO:0000256" key="8">
    <source>
        <dbReference type="ARBA" id="ARBA00030686"/>
    </source>
</evidence>
<protein>
    <recommendedName>
        <fullName evidence="4 10">Nicotinate-nucleotide--dimethylbenzimidazole phosphoribosyltransferase</fullName>
        <shortName evidence="10">NN:DBI PRT</shortName>
        <ecNumber evidence="3 10">2.4.2.21</ecNumber>
    </recommendedName>
    <alternativeName>
        <fullName evidence="8 10">N(1)-alpha-phosphoribosyltransferase</fullName>
    </alternativeName>
</protein>
<dbReference type="InterPro" id="IPR036087">
    <property type="entry name" value="Nict_dMeBzImd_PRibTrfase_sf"/>
</dbReference>
<evidence type="ECO:0000256" key="10">
    <source>
        <dbReference type="HAMAP-Rule" id="MF_00230"/>
    </source>
</evidence>
<comment type="pathway">
    <text evidence="1 10">Nucleoside biosynthesis; alpha-ribazole biosynthesis; alpha-ribazole from 5,6-dimethylbenzimidazole: step 1/2.</text>
</comment>
<dbReference type="RefSeq" id="WP_109265477.1">
    <property type="nucleotide sequence ID" value="NZ_QEWP01000015.1"/>
</dbReference>
<evidence type="ECO:0000313" key="12">
    <source>
        <dbReference type="Proteomes" id="UP000244956"/>
    </source>
</evidence>
<evidence type="ECO:0000256" key="3">
    <source>
        <dbReference type="ARBA" id="ARBA00011991"/>
    </source>
</evidence>
<sequence>MNSLNNLNIQPIENGELRKLLQHNIDQKTKPVGSLGFLEELALQIGLIQETTKPELKSPVMLTVASDHGITEEGVSPVPTRITWQQVSNFINGGGGIGLFCKQYGFDLYVVDAGVDHDFEAHPRLIDKKVRKATRNFLKEPAMTIDECDEAIRNGRDIMALFAEKGSNVVGFGEMGIGNSSPATALLSVFTGLPVEECTGPGCGLDQKGVQHKASVLRQAFEKHGVSDKPEQNLATYGGLEIATMAGAMLEAAQRRMLIVVDGFITTSAFLAAYEICPAVRDYAVFSHCSKEYGHVKMLDHMNGRAVLNLDLRLGEGTGSALAYPIIQGSVAMLNDMTSFGEAKVYNVVDETGNIVSK</sequence>
<keyword evidence="12" id="KW-1185">Reference proteome</keyword>
<evidence type="ECO:0000256" key="5">
    <source>
        <dbReference type="ARBA" id="ARBA00022573"/>
    </source>
</evidence>
<gene>
    <name evidence="10 11" type="primary">cobT</name>
    <name evidence="11" type="ORF">DDZ16_15930</name>
</gene>
<evidence type="ECO:0000256" key="1">
    <source>
        <dbReference type="ARBA" id="ARBA00005049"/>
    </source>
</evidence>
<evidence type="ECO:0000256" key="2">
    <source>
        <dbReference type="ARBA" id="ARBA00007110"/>
    </source>
</evidence>
<dbReference type="EC" id="2.4.2.21" evidence="3 10"/>
<keyword evidence="7 10" id="KW-0808">Transferase</keyword>
<dbReference type="InterPro" id="IPR023195">
    <property type="entry name" value="Nict_dMeBzImd_PRibTrfase_N"/>
</dbReference>
<dbReference type="HAMAP" id="MF_00230">
    <property type="entry name" value="CobT"/>
    <property type="match status" value="1"/>
</dbReference>
<evidence type="ECO:0000256" key="4">
    <source>
        <dbReference type="ARBA" id="ARBA00015486"/>
    </source>
</evidence>
<dbReference type="Gene3D" id="3.40.50.10210">
    <property type="match status" value="1"/>
</dbReference>
<evidence type="ECO:0000256" key="9">
    <source>
        <dbReference type="ARBA" id="ARBA00047340"/>
    </source>
</evidence>
<dbReference type="FunFam" id="3.40.50.10210:FF:000001">
    <property type="entry name" value="Nicotinate-nucleotide--dimethylbenzimidazole phosphoribosyltransferase"/>
    <property type="match status" value="1"/>
</dbReference>
<dbReference type="InterPro" id="IPR017846">
    <property type="entry name" value="Nict_dMeBzImd_PRibTrfase_bact"/>
</dbReference>
<dbReference type="OrthoDB" id="9781491at2"/>
<dbReference type="CDD" id="cd02439">
    <property type="entry name" value="DMB-PRT_CobT"/>
    <property type="match status" value="1"/>
</dbReference>
<dbReference type="PANTHER" id="PTHR43463">
    <property type="entry name" value="NICOTINATE-NUCLEOTIDE--DIMETHYLBENZIMIDAZOLE PHOSPHORIBOSYLTRANSFERASE"/>
    <property type="match status" value="1"/>
</dbReference>
<dbReference type="GO" id="GO:0009236">
    <property type="term" value="P:cobalamin biosynthetic process"/>
    <property type="evidence" value="ECO:0007669"/>
    <property type="project" value="UniProtKB-UniRule"/>
</dbReference>
<keyword evidence="6 10" id="KW-0328">Glycosyltransferase</keyword>
<evidence type="ECO:0000256" key="7">
    <source>
        <dbReference type="ARBA" id="ARBA00022679"/>
    </source>
</evidence>
<dbReference type="InterPro" id="IPR003200">
    <property type="entry name" value="Nict_dMeBzImd_PRibTrfase"/>
</dbReference>
<dbReference type="NCBIfam" id="TIGR03160">
    <property type="entry name" value="cobT_DBIPRT"/>
    <property type="match status" value="1"/>
</dbReference>